<dbReference type="PANTHER" id="PTHR37174:SF2">
    <property type="entry name" value="FORKHEAD-ASSOCIATED DOMAIN PROTEIN"/>
    <property type="match status" value="1"/>
</dbReference>
<feature type="region of interest" description="Disordered" evidence="2">
    <location>
        <begin position="1"/>
        <end position="32"/>
    </location>
</feature>
<keyword evidence="3" id="KW-1185">Reference proteome</keyword>
<reference evidence="3" key="1">
    <citation type="journal article" date="2015" name="Nat. Genet.">
        <title>The pineapple genome and the evolution of CAM photosynthesis.</title>
        <authorList>
            <person name="Ming R."/>
            <person name="VanBuren R."/>
            <person name="Wai C.M."/>
            <person name="Tang H."/>
            <person name="Schatz M.C."/>
            <person name="Bowers J.E."/>
            <person name="Lyons E."/>
            <person name="Wang M.L."/>
            <person name="Chen J."/>
            <person name="Biggers E."/>
            <person name="Zhang J."/>
            <person name="Huang L."/>
            <person name="Zhang L."/>
            <person name="Miao W."/>
            <person name="Zhang J."/>
            <person name="Ye Z."/>
            <person name="Miao C."/>
            <person name="Lin Z."/>
            <person name="Wang H."/>
            <person name="Zhou H."/>
            <person name="Yim W.C."/>
            <person name="Priest H.D."/>
            <person name="Zheng C."/>
            <person name="Woodhouse M."/>
            <person name="Edger P.P."/>
            <person name="Guyot R."/>
            <person name="Guo H.B."/>
            <person name="Guo H."/>
            <person name="Zheng G."/>
            <person name="Singh R."/>
            <person name="Sharma A."/>
            <person name="Min X."/>
            <person name="Zheng Y."/>
            <person name="Lee H."/>
            <person name="Gurtowski J."/>
            <person name="Sedlazeck F.J."/>
            <person name="Harkess A."/>
            <person name="McKain M.R."/>
            <person name="Liao Z."/>
            <person name="Fang J."/>
            <person name="Liu J."/>
            <person name="Zhang X."/>
            <person name="Zhang Q."/>
            <person name="Hu W."/>
            <person name="Qin Y."/>
            <person name="Wang K."/>
            <person name="Chen L.Y."/>
            <person name="Shirley N."/>
            <person name="Lin Y.R."/>
            <person name="Liu L.Y."/>
            <person name="Hernandez A.G."/>
            <person name="Wright C.L."/>
            <person name="Bulone V."/>
            <person name="Tuskan G.A."/>
            <person name="Heath K."/>
            <person name="Zee F."/>
            <person name="Moore P.H."/>
            <person name="Sunkar R."/>
            <person name="Leebens-Mack J.H."/>
            <person name="Mockler T."/>
            <person name="Bennetzen J.L."/>
            <person name="Freeling M."/>
            <person name="Sankoff D."/>
            <person name="Paterson A.H."/>
            <person name="Zhu X."/>
            <person name="Yang X."/>
            <person name="Smith J.A."/>
            <person name="Cushman J.C."/>
            <person name="Paull R.E."/>
            <person name="Yu Q."/>
        </authorList>
    </citation>
    <scope>NUCLEOTIDE SEQUENCE [LARGE SCALE GENOMIC DNA]</scope>
    <source>
        <strain evidence="3">cv. F153</strain>
    </source>
</reference>
<dbReference type="OrthoDB" id="772275at2759"/>
<dbReference type="Proteomes" id="UP000515123">
    <property type="component" value="Linkage group 16"/>
</dbReference>
<evidence type="ECO:0000256" key="1">
    <source>
        <dbReference type="SAM" id="Coils"/>
    </source>
</evidence>
<evidence type="ECO:0000313" key="4">
    <source>
        <dbReference type="RefSeq" id="XP_020106258.1"/>
    </source>
</evidence>
<gene>
    <name evidence="4" type="primary">LOC109722575</name>
</gene>
<accession>A0A6P5GJL9</accession>
<name>A0A6P5GJL9_ANACO</name>
<sequence length="454" mass="49844">MSSATSPSPLPRPESSDLAEAAPPPSSPLGQGDVETQALLLYYASEGRDVVGGGDITSDDVAMVAIENKGGRVYRNNDCFDNIYLPHRTGNYTSNERYGASVIPREDPNCCPPTPIQAVVSVSQNGRLKHFGLWHHLPDGRCGEAEERRTGRMILRSAVASPPLLPPPAVRGRPAPSVGRRKTAPSVVACGNHDLTRTQELRTQIHQLHSEAELIRSKANNARLRLMRLSETAENLKRRAAMSVLAGKEGDARELLVQKKKLMQALEKSKSRIEVLDKLSAKINEAISLKESKLIEHVAMQREITQKDSSHQIRYAPTKSHVGEVADKAKDSLAAILQSAENYSVEVRSHSANIAANFEKQDFDASENSTDSDIDNVVGSLTGLSSYRDLLEQIDTQLHVVVSNIEEFMSTELSIQSDQNQMKDQLQKLSEILNNVLCIRGRIATIMQTLTDSS</sequence>
<feature type="coiled-coil region" evidence="1">
    <location>
        <begin position="219"/>
        <end position="279"/>
    </location>
</feature>
<dbReference type="AlphaFoldDB" id="A0A6P5GJL9"/>
<evidence type="ECO:0000256" key="2">
    <source>
        <dbReference type="SAM" id="MobiDB-lite"/>
    </source>
</evidence>
<dbReference type="GeneID" id="109722575"/>
<dbReference type="RefSeq" id="XP_020106258.1">
    <property type="nucleotide sequence ID" value="XM_020250669.1"/>
</dbReference>
<evidence type="ECO:0000313" key="3">
    <source>
        <dbReference type="Proteomes" id="UP000515123"/>
    </source>
</evidence>
<proteinExistence type="predicted"/>
<keyword evidence="1" id="KW-0175">Coiled coil</keyword>
<protein>
    <submittedName>
        <fullName evidence="4">Uncharacterized protein LOC109722575</fullName>
    </submittedName>
</protein>
<feature type="region of interest" description="Disordered" evidence="2">
    <location>
        <begin position="164"/>
        <end position="183"/>
    </location>
</feature>
<reference evidence="4" key="2">
    <citation type="submission" date="2025-08" db="UniProtKB">
        <authorList>
            <consortium name="RefSeq"/>
        </authorList>
    </citation>
    <scope>IDENTIFICATION</scope>
    <source>
        <tissue evidence="4">Leaf</tissue>
    </source>
</reference>
<dbReference type="PANTHER" id="PTHR37174">
    <property type="entry name" value="FORKHEAD-ASSOCIATED DOMAIN PROTEIN"/>
    <property type="match status" value="1"/>
</dbReference>
<organism evidence="3 4">
    <name type="scientific">Ananas comosus</name>
    <name type="common">Pineapple</name>
    <name type="synonym">Ananas ananas</name>
    <dbReference type="NCBI Taxonomy" id="4615"/>
    <lineage>
        <taxon>Eukaryota</taxon>
        <taxon>Viridiplantae</taxon>
        <taxon>Streptophyta</taxon>
        <taxon>Embryophyta</taxon>
        <taxon>Tracheophyta</taxon>
        <taxon>Spermatophyta</taxon>
        <taxon>Magnoliopsida</taxon>
        <taxon>Liliopsida</taxon>
        <taxon>Poales</taxon>
        <taxon>Bromeliaceae</taxon>
        <taxon>Bromelioideae</taxon>
        <taxon>Ananas</taxon>
    </lineage>
</organism>